<evidence type="ECO:0000313" key="3">
    <source>
        <dbReference type="Proteomes" id="UP000812277"/>
    </source>
</evidence>
<organism evidence="2 3">
    <name type="scientific">Paenibacillus oenotherae</name>
    <dbReference type="NCBI Taxonomy" id="1435645"/>
    <lineage>
        <taxon>Bacteria</taxon>
        <taxon>Bacillati</taxon>
        <taxon>Bacillota</taxon>
        <taxon>Bacilli</taxon>
        <taxon>Bacillales</taxon>
        <taxon>Paenibacillaceae</taxon>
        <taxon>Paenibacillus</taxon>
    </lineage>
</organism>
<keyword evidence="1" id="KW-1133">Transmembrane helix</keyword>
<keyword evidence="3" id="KW-1185">Reference proteome</keyword>
<name>A0ABS7D2S5_9BACL</name>
<dbReference type="Pfam" id="PF20136">
    <property type="entry name" value="DUF6526"/>
    <property type="match status" value="1"/>
</dbReference>
<evidence type="ECO:0000256" key="1">
    <source>
        <dbReference type="SAM" id="Phobius"/>
    </source>
</evidence>
<dbReference type="InterPro" id="IPR045385">
    <property type="entry name" value="DUF6526"/>
</dbReference>
<keyword evidence="1" id="KW-0812">Transmembrane</keyword>
<keyword evidence="1" id="KW-0472">Membrane</keyword>
<dbReference type="RefSeq" id="WP_219871474.1">
    <property type="nucleotide sequence ID" value="NZ_JAHZIJ010000002.1"/>
</dbReference>
<dbReference type="Proteomes" id="UP000812277">
    <property type="component" value="Unassembled WGS sequence"/>
</dbReference>
<feature type="transmembrane region" description="Helical" evidence="1">
    <location>
        <begin position="52"/>
        <end position="69"/>
    </location>
</feature>
<protein>
    <submittedName>
        <fullName evidence="2">Uncharacterized protein</fullName>
    </submittedName>
</protein>
<proteinExistence type="predicted"/>
<reference evidence="2 3" key="1">
    <citation type="submission" date="2021-07" db="EMBL/GenBank/DDBJ databases">
        <title>Paenibacillus radiodurans sp. nov., isolated from the southeastern edge of Tengger Desert.</title>
        <authorList>
            <person name="Zhang G."/>
        </authorList>
    </citation>
    <scope>NUCLEOTIDE SEQUENCE [LARGE SCALE GENOMIC DNA]</scope>
    <source>
        <strain evidence="2 3">DT7-4</strain>
    </source>
</reference>
<feature type="transmembrane region" description="Helical" evidence="1">
    <location>
        <begin position="20"/>
        <end position="40"/>
    </location>
</feature>
<gene>
    <name evidence="2" type="ORF">K0T92_05775</name>
</gene>
<sequence>MPQPQPNQSYANHKRLDPLYHFALSLLTVAAIILSLYLVVDALADGSSLTQPLLFVCFALIAAITFARLRQYTLKVQDRAIRAEEQLRHFILTGKPIDSRLTIRQIVALRFASDNEYPSLAQRAAEEGLSTDAIKRAITSWRSDNYRV</sequence>
<comment type="caution">
    <text evidence="2">The sequence shown here is derived from an EMBL/GenBank/DDBJ whole genome shotgun (WGS) entry which is preliminary data.</text>
</comment>
<dbReference type="EMBL" id="JAHZIJ010000002">
    <property type="protein sequence ID" value="MBW7474245.1"/>
    <property type="molecule type" value="Genomic_DNA"/>
</dbReference>
<evidence type="ECO:0000313" key="2">
    <source>
        <dbReference type="EMBL" id="MBW7474245.1"/>
    </source>
</evidence>
<accession>A0ABS7D2S5</accession>